<reference evidence="2" key="1">
    <citation type="journal article" date="2021" name="PeerJ">
        <title>Extensive microbial diversity within the chicken gut microbiome revealed by metagenomics and culture.</title>
        <authorList>
            <person name="Gilroy R."/>
            <person name="Ravi A."/>
            <person name="Getino M."/>
            <person name="Pursley I."/>
            <person name="Horton D.L."/>
            <person name="Alikhan N.F."/>
            <person name="Baker D."/>
            <person name="Gharbi K."/>
            <person name="Hall N."/>
            <person name="Watson M."/>
            <person name="Adriaenssens E.M."/>
            <person name="Foster-Nyarko E."/>
            <person name="Jarju S."/>
            <person name="Secka A."/>
            <person name="Antonio M."/>
            <person name="Oren A."/>
            <person name="Chaudhuri R.R."/>
            <person name="La Ragione R."/>
            <person name="Hildebrand F."/>
            <person name="Pallen M.J."/>
        </authorList>
    </citation>
    <scope>NUCLEOTIDE SEQUENCE</scope>
    <source>
        <strain evidence="2">Gambia2-208</strain>
    </source>
</reference>
<dbReference type="Proteomes" id="UP000886851">
    <property type="component" value="Unassembled WGS sequence"/>
</dbReference>
<keyword evidence="1" id="KW-0732">Signal</keyword>
<gene>
    <name evidence="2" type="ORF">H9824_08060</name>
</gene>
<proteinExistence type="predicted"/>
<dbReference type="AlphaFoldDB" id="A0A9D2CK70"/>
<evidence type="ECO:0000313" key="3">
    <source>
        <dbReference type="Proteomes" id="UP000886851"/>
    </source>
</evidence>
<sequence>MIHLRRAFLATLLLLLSTSLLQAQSLFFLEENLEELAEETGTTDWEDELEELSHRLQEPLNLNTATREQLEQFPFLTARQVEEIQAYIYIHGQMQTIYELQLVDEMDKRTIDLLLPFVCVKPVEKGSGFPSPKELLKFGKHEALARFDVPFYRRKGYEKDYLGPPWYHSLRYAFRRGDYVQAGFAAEKDAGEPFFALHDKQGYDHYSYYILLQNLGLVKALALGTYRLSFGQGLVLGNSFGLGKSFSLATSDYRASGIRKHGSTGEYDYFRGVAATVQAARRWEVSAFYSHRTMDGRVEEGAITSIDESGLHRTPSEVEKRHTFALQLAGGNVAYRGKSLQVGVTGIYYFFDRPYRPNLREYAKYNLQGNRFYNVGLDYRYRLGRFGWTGEAALGKHGYAFFNRLSYDFSPDYRVMLVHRYYAHDYWAMFAHSFGEGSTPQNENGWYVAAEIAPFARWRFFVSADFFSFPWWKYRISKPSQGTDLRFQATYTPREDLTLLANYRFRRRERDVTGSGGEVTLPTWHHRTRFRLTYTPGAWKFQTTADYNNFRQQTFSPCQGWQCTQSCAYTLPWFPLSLSLQGTYFDTDDYDSRVYVYEKGLLYTFYTPSFSGNGFRCSAHLRYDFGNRLMLLAKLGHTVYRDRNEISSGNDLIRGNRKTDLQVQVRVKF</sequence>
<dbReference type="EMBL" id="DXCV01000056">
    <property type="protein sequence ID" value="HIY88642.1"/>
    <property type="molecule type" value="Genomic_DNA"/>
</dbReference>
<feature type="chain" id="PRO_5038788606" evidence="1">
    <location>
        <begin position="24"/>
        <end position="669"/>
    </location>
</feature>
<dbReference type="InterPro" id="IPR010994">
    <property type="entry name" value="RuvA_2-like"/>
</dbReference>
<dbReference type="SUPFAM" id="SSF47781">
    <property type="entry name" value="RuvA domain 2-like"/>
    <property type="match status" value="1"/>
</dbReference>
<protein>
    <submittedName>
        <fullName evidence="2">Helix-hairpin-helix domain-containing protein</fullName>
    </submittedName>
</protein>
<comment type="caution">
    <text evidence="2">The sequence shown here is derived from an EMBL/GenBank/DDBJ whole genome shotgun (WGS) entry which is preliminary data.</text>
</comment>
<accession>A0A9D2CK70</accession>
<evidence type="ECO:0000313" key="2">
    <source>
        <dbReference type="EMBL" id="HIY88642.1"/>
    </source>
</evidence>
<evidence type="ECO:0000256" key="1">
    <source>
        <dbReference type="SAM" id="SignalP"/>
    </source>
</evidence>
<feature type="signal peptide" evidence="1">
    <location>
        <begin position="1"/>
        <end position="23"/>
    </location>
</feature>
<reference evidence="2" key="2">
    <citation type="submission" date="2021-04" db="EMBL/GenBank/DDBJ databases">
        <authorList>
            <person name="Gilroy R."/>
        </authorList>
    </citation>
    <scope>NUCLEOTIDE SEQUENCE</scope>
    <source>
        <strain evidence="2">Gambia2-208</strain>
    </source>
</reference>
<organism evidence="2 3">
    <name type="scientific">Candidatus Bacteroides pullicola</name>
    <dbReference type="NCBI Taxonomy" id="2838475"/>
    <lineage>
        <taxon>Bacteria</taxon>
        <taxon>Pseudomonadati</taxon>
        <taxon>Bacteroidota</taxon>
        <taxon>Bacteroidia</taxon>
        <taxon>Bacteroidales</taxon>
        <taxon>Bacteroidaceae</taxon>
        <taxon>Bacteroides</taxon>
    </lineage>
</organism>
<name>A0A9D2CK70_9BACE</name>